<dbReference type="Pfam" id="PF08477">
    <property type="entry name" value="Roc"/>
    <property type="match status" value="1"/>
</dbReference>
<proteinExistence type="predicted"/>
<dbReference type="PANTHER" id="PTHR14932">
    <property type="entry name" value="RAS GTPASE-RELATED"/>
    <property type="match status" value="1"/>
</dbReference>
<gene>
    <name evidence="2" type="ORF">INT47_012197</name>
</gene>
<evidence type="ECO:0000256" key="1">
    <source>
        <dbReference type="SAM" id="MobiDB-lite"/>
    </source>
</evidence>
<dbReference type="PROSITE" id="PS51419">
    <property type="entry name" value="RAB"/>
    <property type="match status" value="1"/>
</dbReference>
<feature type="region of interest" description="Disordered" evidence="1">
    <location>
        <begin position="487"/>
        <end position="597"/>
    </location>
</feature>
<feature type="region of interest" description="Disordered" evidence="1">
    <location>
        <begin position="286"/>
        <end position="305"/>
    </location>
</feature>
<feature type="compositionally biased region" description="Basic residues" evidence="1">
    <location>
        <begin position="579"/>
        <end position="597"/>
    </location>
</feature>
<dbReference type="EMBL" id="JAEPRD010000026">
    <property type="protein sequence ID" value="KAG2207144.1"/>
    <property type="molecule type" value="Genomic_DNA"/>
</dbReference>
<keyword evidence="3" id="KW-1185">Reference proteome</keyword>
<dbReference type="OrthoDB" id="207081at2759"/>
<feature type="region of interest" description="Disordered" evidence="1">
    <location>
        <begin position="430"/>
        <end position="460"/>
    </location>
</feature>
<dbReference type="InterPro" id="IPR027417">
    <property type="entry name" value="P-loop_NTPase"/>
</dbReference>
<feature type="compositionally biased region" description="Polar residues" evidence="1">
    <location>
        <begin position="501"/>
        <end position="516"/>
    </location>
</feature>
<dbReference type="PANTHER" id="PTHR14932:SF1">
    <property type="entry name" value="RAB-LIKE PROTEIN 6"/>
    <property type="match status" value="1"/>
</dbReference>
<accession>A0A8H7VAE2</accession>
<feature type="compositionally biased region" description="Basic and acidic residues" evidence="1">
    <location>
        <begin position="538"/>
        <end position="559"/>
    </location>
</feature>
<reference evidence="2" key="1">
    <citation type="submission" date="2020-12" db="EMBL/GenBank/DDBJ databases">
        <title>Metabolic potential, ecology and presence of endohyphal bacteria is reflected in genomic diversity of Mucoromycotina.</title>
        <authorList>
            <person name="Muszewska A."/>
            <person name="Okrasinska A."/>
            <person name="Steczkiewicz K."/>
            <person name="Drgas O."/>
            <person name="Orlowska M."/>
            <person name="Perlinska-Lenart U."/>
            <person name="Aleksandrzak-Piekarczyk T."/>
            <person name="Szatraj K."/>
            <person name="Zielenkiewicz U."/>
            <person name="Pilsyk S."/>
            <person name="Malc E."/>
            <person name="Mieczkowski P."/>
            <person name="Kruszewska J.S."/>
            <person name="Biernat P."/>
            <person name="Pawlowska J."/>
        </authorList>
    </citation>
    <scope>NUCLEOTIDE SEQUENCE</scope>
    <source>
        <strain evidence="2">WA0000017839</strain>
    </source>
</reference>
<protein>
    <recommendedName>
        <fullName evidence="4">GTP-binding protein Parf</fullName>
    </recommendedName>
</protein>
<dbReference type="InterPro" id="IPR040385">
    <property type="entry name" value="RABL6"/>
</dbReference>
<evidence type="ECO:0008006" key="4">
    <source>
        <dbReference type="Google" id="ProtNLM"/>
    </source>
</evidence>
<dbReference type="SUPFAM" id="SSF52540">
    <property type="entry name" value="P-loop containing nucleoside triphosphate hydrolases"/>
    <property type="match status" value="1"/>
</dbReference>
<dbReference type="AlphaFoldDB" id="A0A8H7VAE2"/>
<organism evidence="2 3">
    <name type="scientific">Mucor saturninus</name>
    <dbReference type="NCBI Taxonomy" id="64648"/>
    <lineage>
        <taxon>Eukaryota</taxon>
        <taxon>Fungi</taxon>
        <taxon>Fungi incertae sedis</taxon>
        <taxon>Mucoromycota</taxon>
        <taxon>Mucoromycotina</taxon>
        <taxon>Mucoromycetes</taxon>
        <taxon>Mucorales</taxon>
        <taxon>Mucorineae</taxon>
        <taxon>Mucoraceae</taxon>
        <taxon>Mucor</taxon>
    </lineage>
</organism>
<dbReference type="GO" id="GO:0005525">
    <property type="term" value="F:GTP binding"/>
    <property type="evidence" value="ECO:0007669"/>
    <property type="project" value="InterPro"/>
</dbReference>
<dbReference type="GO" id="GO:0005829">
    <property type="term" value="C:cytosol"/>
    <property type="evidence" value="ECO:0007669"/>
    <property type="project" value="TreeGrafter"/>
</dbReference>
<feature type="region of interest" description="Disordered" evidence="1">
    <location>
        <begin position="111"/>
        <end position="144"/>
    </location>
</feature>
<dbReference type="Gene3D" id="3.40.50.300">
    <property type="entry name" value="P-loop containing nucleotide triphosphate hydrolases"/>
    <property type="match status" value="1"/>
</dbReference>
<feature type="compositionally biased region" description="Polar residues" evidence="1">
    <location>
        <begin position="130"/>
        <end position="142"/>
    </location>
</feature>
<dbReference type="Proteomes" id="UP000603453">
    <property type="component" value="Unassembled WGS sequence"/>
</dbReference>
<feature type="compositionally biased region" description="Basic and acidic residues" evidence="1">
    <location>
        <begin position="111"/>
        <end position="123"/>
    </location>
</feature>
<comment type="caution">
    <text evidence="2">The sequence shown here is derived from an EMBL/GenBank/DDBJ whole genome shotgun (WGS) entry which is preliminary data.</text>
</comment>
<name>A0A8H7VAE2_9FUNG</name>
<sequence length="597" mass="67543">MSFPWPFGAKKEPVVPTMVPTTPSQQSFKAMSNAFRKGVQYNMKIVLRGDVMTGKTNLFNRLQGSDFDENYISTPQIQVANIPWHYKDSNDIVKIEVWDVVDKAHNKTKATENKGIKLEHNSAEAETPVTIPSPSSPNTEDSSLGLDASTVNVYRNSHGAIFLFDTTKPWTFDYVYTELANVPETISVLVLGNFSDKVQERKVELDTIHATLYEHNQDRIKKGAIKPNLIRYAETSMQSGLGLKYIYEYLGVPFLQLMIESLNKQLELKAVEIVDLLEVLDKDDDVPEGMQRRRGQDNFDQPSEPRLARQQEELQSAWDQELEDIALDHPTMLSQPIAFDRSETPPPPTQPVKSKKKKDVRLVSEEMPAVVDHFTVEEELEDDWFGEDTALPANLSHYKHNESDDDGPGNPMVAGDEDVEPAVEFYTKQNNVLQIHPKDDDDEESQPYEDAEDIEEEVAPVVESYRPPIFKSELDDVWSRSLRRLSGPEIISDSEDEDNRVLTTDSPYLESPSFNFGGSGEGYEEIGGANDNPWSTGQKKEEQEVQEVHHSWDEPKNDENITQEEELPPKDDNAPVAPSKKKKSSSKKKSSKKKASK</sequence>
<dbReference type="GO" id="GO:0005634">
    <property type="term" value="C:nucleus"/>
    <property type="evidence" value="ECO:0007669"/>
    <property type="project" value="TreeGrafter"/>
</dbReference>
<evidence type="ECO:0000313" key="2">
    <source>
        <dbReference type="EMBL" id="KAG2207144.1"/>
    </source>
</evidence>
<evidence type="ECO:0000313" key="3">
    <source>
        <dbReference type="Proteomes" id="UP000603453"/>
    </source>
</evidence>
<feature type="compositionally biased region" description="Acidic residues" evidence="1">
    <location>
        <begin position="440"/>
        <end position="458"/>
    </location>
</feature>
<dbReference type="SMART" id="SM00175">
    <property type="entry name" value="RAB"/>
    <property type="match status" value="1"/>
</dbReference>
<feature type="region of interest" description="Disordered" evidence="1">
    <location>
        <begin position="337"/>
        <end position="360"/>
    </location>
</feature>